<dbReference type="CDD" id="cd01949">
    <property type="entry name" value="GGDEF"/>
    <property type="match status" value="1"/>
</dbReference>
<dbReference type="PANTHER" id="PTHR44757">
    <property type="entry name" value="DIGUANYLATE CYCLASE DGCP"/>
    <property type="match status" value="1"/>
</dbReference>
<evidence type="ECO:0000313" key="8">
    <source>
        <dbReference type="Proteomes" id="UP000005753"/>
    </source>
</evidence>
<name>I5ATE9_EUBC6</name>
<evidence type="ECO:0000256" key="3">
    <source>
        <dbReference type="PROSITE-ProRule" id="PRU00169"/>
    </source>
</evidence>
<feature type="domain" description="Response regulatory" evidence="4">
    <location>
        <begin position="1"/>
        <end position="115"/>
    </location>
</feature>
<dbReference type="PANTHER" id="PTHR44757:SF2">
    <property type="entry name" value="BIOFILM ARCHITECTURE MAINTENANCE PROTEIN MBAA"/>
    <property type="match status" value="1"/>
</dbReference>
<dbReference type="PROSITE" id="PS50110">
    <property type="entry name" value="RESPONSE_REGULATORY"/>
    <property type="match status" value="1"/>
</dbReference>
<dbReference type="AlphaFoldDB" id="I5ATE9"/>
<dbReference type="InterPro" id="IPR000160">
    <property type="entry name" value="GGDEF_dom"/>
</dbReference>
<gene>
    <name evidence="7" type="ORF">EubceDRAFT1_1256</name>
</gene>
<dbReference type="SUPFAM" id="SSF52172">
    <property type="entry name" value="CheY-like"/>
    <property type="match status" value="1"/>
</dbReference>
<evidence type="ECO:0000259" key="5">
    <source>
        <dbReference type="PROSITE" id="PS50113"/>
    </source>
</evidence>
<feature type="domain" description="PAC" evidence="5">
    <location>
        <begin position="185"/>
        <end position="249"/>
    </location>
</feature>
<keyword evidence="8" id="KW-1185">Reference proteome</keyword>
<dbReference type="PROSITE" id="PS50113">
    <property type="entry name" value="PAC"/>
    <property type="match status" value="1"/>
</dbReference>
<organism evidence="7 8">
    <name type="scientific">Eubacterium cellulosolvens (strain ATCC 43171 / JCM 9499 / 6)</name>
    <name type="common">Cillobacterium cellulosolvens</name>
    <dbReference type="NCBI Taxonomy" id="633697"/>
    <lineage>
        <taxon>Bacteria</taxon>
        <taxon>Bacillati</taxon>
        <taxon>Bacillota</taxon>
        <taxon>Clostridia</taxon>
        <taxon>Eubacteriales</taxon>
        <taxon>Eubacteriaceae</taxon>
        <taxon>Eubacterium</taxon>
    </lineage>
</organism>
<dbReference type="PROSITE" id="PS50887">
    <property type="entry name" value="GGDEF"/>
    <property type="match status" value="1"/>
</dbReference>
<evidence type="ECO:0000259" key="4">
    <source>
        <dbReference type="PROSITE" id="PS50110"/>
    </source>
</evidence>
<evidence type="ECO:0000313" key="7">
    <source>
        <dbReference type="EMBL" id="EIM57072.1"/>
    </source>
</evidence>
<feature type="domain" description="GGDEF" evidence="6">
    <location>
        <begin position="278"/>
        <end position="408"/>
    </location>
</feature>
<protein>
    <recommendedName>
        <fullName evidence="1">Stage 0 sporulation protein A homolog</fullName>
    </recommendedName>
</protein>
<dbReference type="InterPro" id="IPR001789">
    <property type="entry name" value="Sig_transdc_resp-reg_receiver"/>
</dbReference>
<dbReference type="Pfam" id="PF00990">
    <property type="entry name" value="GGDEF"/>
    <property type="match status" value="1"/>
</dbReference>
<dbReference type="InterPro" id="IPR052155">
    <property type="entry name" value="Biofilm_reg_signaling"/>
</dbReference>
<reference evidence="7 8" key="2">
    <citation type="submission" date="2012-02" db="EMBL/GenBank/DDBJ databases">
        <title>Improved High-Quality Draft sequence of Eubacterium cellulosolvens 6.</title>
        <authorList>
            <consortium name="US DOE Joint Genome Institute"/>
            <person name="Lucas S."/>
            <person name="Han J."/>
            <person name="Lapidus A."/>
            <person name="Cheng J.-F."/>
            <person name="Goodwin L."/>
            <person name="Pitluck S."/>
            <person name="Peters L."/>
            <person name="Mikhailova N."/>
            <person name="Gu W."/>
            <person name="Detter J.C."/>
            <person name="Han C."/>
            <person name="Tapia R."/>
            <person name="Land M."/>
            <person name="Hauser L."/>
            <person name="Kyrpides N."/>
            <person name="Ivanova N."/>
            <person name="Pagani I."/>
            <person name="Johnson E."/>
            <person name="Mukhopadhyay B."/>
            <person name="Anderson I."/>
            <person name="Woyke T."/>
        </authorList>
    </citation>
    <scope>NUCLEOTIDE SEQUENCE [LARGE SCALE GENOMIC DNA]</scope>
    <source>
        <strain evidence="7 8">6</strain>
    </source>
</reference>
<proteinExistence type="predicted"/>
<dbReference type="eggNOG" id="COG2199">
    <property type="taxonomic scope" value="Bacteria"/>
</dbReference>
<comment type="function">
    <text evidence="2">May play the central regulatory role in sporulation. It may be an element of the effector pathway responsible for the activation of sporulation genes in response to nutritional stress. Spo0A may act in concert with spo0H (a sigma factor) to control the expression of some genes that are critical to the sporulation process.</text>
</comment>
<dbReference type="Pfam" id="PF08448">
    <property type="entry name" value="PAS_4"/>
    <property type="match status" value="1"/>
</dbReference>
<evidence type="ECO:0000256" key="2">
    <source>
        <dbReference type="ARBA" id="ARBA00024867"/>
    </source>
</evidence>
<dbReference type="InterPro" id="IPR043128">
    <property type="entry name" value="Rev_trsase/Diguanyl_cyclase"/>
</dbReference>
<dbReference type="NCBIfam" id="TIGR00254">
    <property type="entry name" value="GGDEF"/>
    <property type="match status" value="1"/>
</dbReference>
<dbReference type="InterPro" id="IPR011006">
    <property type="entry name" value="CheY-like_superfamily"/>
</dbReference>
<dbReference type="InterPro" id="IPR000700">
    <property type="entry name" value="PAS-assoc_C"/>
</dbReference>
<accession>I5ATE9</accession>
<dbReference type="SMART" id="SM00267">
    <property type="entry name" value="GGDEF"/>
    <property type="match status" value="1"/>
</dbReference>
<feature type="modified residue" description="4-aspartylphosphate" evidence="3">
    <location>
        <position position="48"/>
    </location>
</feature>
<dbReference type="STRING" id="633697.EubceDRAFT1_1256"/>
<evidence type="ECO:0000259" key="6">
    <source>
        <dbReference type="PROSITE" id="PS50887"/>
    </source>
</evidence>
<dbReference type="SUPFAM" id="SSF55073">
    <property type="entry name" value="Nucleotide cyclase"/>
    <property type="match status" value="1"/>
</dbReference>
<reference evidence="7 8" key="1">
    <citation type="submission" date="2010-08" db="EMBL/GenBank/DDBJ databases">
        <authorList>
            <consortium name="US DOE Joint Genome Institute (JGI-PGF)"/>
            <person name="Lucas S."/>
            <person name="Copeland A."/>
            <person name="Lapidus A."/>
            <person name="Cheng J.-F."/>
            <person name="Bruce D."/>
            <person name="Goodwin L."/>
            <person name="Pitluck S."/>
            <person name="Land M.L."/>
            <person name="Hauser L."/>
            <person name="Chang Y.-J."/>
            <person name="Anderson I.J."/>
            <person name="Johnson E."/>
            <person name="Mulhopadhyay B."/>
            <person name="Kyrpides N."/>
            <person name="Woyke T.J."/>
        </authorList>
    </citation>
    <scope>NUCLEOTIDE SEQUENCE [LARGE SCALE GENOMIC DNA]</scope>
    <source>
        <strain evidence="7 8">6</strain>
    </source>
</reference>
<dbReference type="Gene3D" id="3.30.70.270">
    <property type="match status" value="1"/>
</dbReference>
<dbReference type="HOGENOM" id="CLU_000445_11_28_9"/>
<dbReference type="EMBL" id="CM001487">
    <property type="protein sequence ID" value="EIM57072.1"/>
    <property type="molecule type" value="Genomic_DNA"/>
</dbReference>
<dbReference type="Gene3D" id="3.40.50.2300">
    <property type="match status" value="1"/>
</dbReference>
<dbReference type="Gene3D" id="3.30.450.20">
    <property type="entry name" value="PAS domain"/>
    <property type="match status" value="1"/>
</dbReference>
<dbReference type="InterPro" id="IPR013656">
    <property type="entry name" value="PAS_4"/>
</dbReference>
<dbReference type="InterPro" id="IPR029787">
    <property type="entry name" value="Nucleotide_cyclase"/>
</dbReference>
<dbReference type="Proteomes" id="UP000005753">
    <property type="component" value="Chromosome"/>
</dbReference>
<dbReference type="GO" id="GO:0000160">
    <property type="term" value="P:phosphorelay signal transduction system"/>
    <property type="evidence" value="ECO:0007669"/>
    <property type="project" value="InterPro"/>
</dbReference>
<sequence length="408" mass="46211">MLSRDRSRSGRLIALVKRDFDVYTADCVTEVFGLIADKKKKTDAVLLDAGLDGGVKTSILEELSARPEYKPIPVLLFTENTEEMQQDCFLEAGAADILCPPLTEISVKKRIMNAIRAQDSVIISEMEQMLSALPSNIYLKDGEGRYVFSTHTWHHLDDRGDPDWTIRGKKDPEIRKDAENALEAMRADERILQTGKGCSYVIEINVDQSREFYKIIKEPLLDESRKVVGIIGLINDVTEEEILKKRLEQIAEYDSLTGLHNRRCFDNYVHTLKRGDKGCIGFLSVDCNGLKEVNDTYGHLVGDEYIRMCSMILKISVGGAGKVFRVGGDEFIVVLENAYSGEVEIYRKRIRETERLYCIKDKAVSMAVGGVTQELKDSAEENERILMEALTRADRDMYLDKARSKQMK</sequence>
<evidence type="ECO:0000256" key="1">
    <source>
        <dbReference type="ARBA" id="ARBA00018672"/>
    </source>
</evidence>
<keyword evidence="3" id="KW-0597">Phosphoprotein</keyword>